<proteinExistence type="predicted"/>
<dbReference type="Pfam" id="PF14534">
    <property type="entry name" value="DUF4440"/>
    <property type="match status" value="1"/>
</dbReference>
<dbReference type="Proteomes" id="UP000027178">
    <property type="component" value="Unassembled WGS sequence"/>
</dbReference>
<feature type="domain" description="DUF4440" evidence="1">
    <location>
        <begin position="20"/>
        <end position="120"/>
    </location>
</feature>
<dbReference type="HOGENOM" id="CLU_1843169_0_0_11"/>
<dbReference type="AlphaFoldDB" id="A0A066Z402"/>
<evidence type="ECO:0000313" key="3">
    <source>
        <dbReference type="Proteomes" id="UP000027178"/>
    </source>
</evidence>
<accession>A0A066Z402</accession>
<keyword evidence="3" id="KW-1185">Reference proteome</keyword>
<dbReference type="SUPFAM" id="SSF54427">
    <property type="entry name" value="NTF2-like"/>
    <property type="match status" value="1"/>
</dbReference>
<dbReference type="Gene3D" id="3.10.450.50">
    <property type="match status" value="1"/>
</dbReference>
<evidence type="ECO:0000313" key="2">
    <source>
        <dbReference type="EMBL" id="KDN86984.1"/>
    </source>
</evidence>
<comment type="caution">
    <text evidence="2">The sequence shown here is derived from an EMBL/GenBank/DDBJ whole genome shotgun (WGS) entry which is preliminary data.</text>
</comment>
<dbReference type="eggNOG" id="ENOG5032WU9">
    <property type="taxonomic scope" value="Bacteria"/>
</dbReference>
<dbReference type="InterPro" id="IPR027843">
    <property type="entry name" value="DUF4440"/>
</dbReference>
<name>A0A066Z402_9ACTN</name>
<evidence type="ECO:0000259" key="1">
    <source>
        <dbReference type="Pfam" id="PF14534"/>
    </source>
</evidence>
<organism evidence="2 3">
    <name type="scientific">Kitasatospora cheerisanensis KCTC 2395</name>
    <dbReference type="NCBI Taxonomy" id="1348663"/>
    <lineage>
        <taxon>Bacteria</taxon>
        <taxon>Bacillati</taxon>
        <taxon>Actinomycetota</taxon>
        <taxon>Actinomycetes</taxon>
        <taxon>Kitasatosporales</taxon>
        <taxon>Streptomycetaceae</taxon>
        <taxon>Kitasatospora</taxon>
    </lineage>
</organism>
<dbReference type="PATRIC" id="fig|1348663.4.peg.1019"/>
<gene>
    <name evidence="2" type="ORF">KCH_10690</name>
</gene>
<sequence>MVGREGGEDTMDEALVGRMREYLAAGLEMDVETLDALYDPEFENVRVDEAGQVVVLTKADFMTRFRGLRERGARVGDSTDDVRFVATSRHGDQGTVVMYREEGGIQARYSYVWRWEGGRWTTLLREFTFEKDLSGLLRMIAAARG</sequence>
<reference evidence="2 3" key="1">
    <citation type="submission" date="2014-05" db="EMBL/GenBank/DDBJ databases">
        <title>Draft Genome Sequence of Kitasatospora cheerisanensis KCTC 2395.</title>
        <authorList>
            <person name="Nam D.H."/>
        </authorList>
    </citation>
    <scope>NUCLEOTIDE SEQUENCE [LARGE SCALE GENOMIC DNA]</scope>
    <source>
        <strain evidence="2 3">KCTC 2395</strain>
    </source>
</reference>
<dbReference type="EMBL" id="JNBY01000050">
    <property type="protein sequence ID" value="KDN86984.1"/>
    <property type="molecule type" value="Genomic_DNA"/>
</dbReference>
<protein>
    <recommendedName>
        <fullName evidence="1">DUF4440 domain-containing protein</fullName>
    </recommendedName>
</protein>
<dbReference type="InterPro" id="IPR032710">
    <property type="entry name" value="NTF2-like_dom_sf"/>
</dbReference>